<protein>
    <submittedName>
        <fullName evidence="1">Uncharacterized protein</fullName>
    </submittedName>
</protein>
<dbReference type="EMBL" id="OCZC01000076">
    <property type="protein sequence ID" value="SOO25824.1"/>
    <property type="molecule type" value="Genomic_DNA"/>
</dbReference>
<sequence>MMDAARPHAQLPEDADFSISEEEQYRLWRAYHAAALLAALTNDIAIEAGINHDGPAAVAEYIRHELLEVLNGAQRLREPDPSIPPSGADLI</sequence>
<name>A0A7Z7J4D5_XANCH</name>
<proteinExistence type="predicted"/>
<gene>
    <name evidence="1" type="ORF">XFF6991_490004</name>
</gene>
<accession>A0A7Z7J4D5</accession>
<comment type="caution">
    <text evidence="1">The sequence shown here is derived from an EMBL/GenBank/DDBJ whole genome shotgun (WGS) entry which is preliminary data.</text>
</comment>
<dbReference type="AlphaFoldDB" id="A0A7Z7J4D5"/>
<evidence type="ECO:0000313" key="1">
    <source>
        <dbReference type="EMBL" id="SOO25824.1"/>
    </source>
</evidence>
<evidence type="ECO:0000313" key="2">
    <source>
        <dbReference type="Proteomes" id="UP000234345"/>
    </source>
</evidence>
<reference evidence="1 2" key="1">
    <citation type="submission" date="2017-10" db="EMBL/GenBank/DDBJ databases">
        <authorList>
            <person name="Regsiter A."/>
            <person name="William W."/>
        </authorList>
    </citation>
    <scope>NUCLEOTIDE SEQUENCE [LARGE SCALE GENOMIC DNA]</scope>
    <source>
        <strain evidence="1 2">CFBP6991</strain>
    </source>
</reference>
<organism evidence="1 2">
    <name type="scientific">Xanthomonas campestris pv. phaseoli</name>
    <dbReference type="NCBI Taxonomy" id="317013"/>
    <lineage>
        <taxon>Bacteria</taxon>
        <taxon>Pseudomonadati</taxon>
        <taxon>Pseudomonadota</taxon>
        <taxon>Gammaproteobacteria</taxon>
        <taxon>Lysobacterales</taxon>
        <taxon>Lysobacteraceae</taxon>
        <taxon>Xanthomonas</taxon>
    </lineage>
</organism>
<dbReference type="Proteomes" id="UP000234345">
    <property type="component" value="Unassembled WGS sequence"/>
</dbReference>